<evidence type="ECO:0000313" key="1">
    <source>
        <dbReference type="EMBL" id="KLE05452.1"/>
    </source>
</evidence>
<protein>
    <submittedName>
        <fullName evidence="1">Uncharacterized protein</fullName>
    </submittedName>
</protein>
<proteinExistence type="predicted"/>
<dbReference type="EMBL" id="JAIT01000030">
    <property type="protein sequence ID" value="KLE05452.1"/>
    <property type="molecule type" value="Genomic_DNA"/>
</dbReference>
<name>A0A837JC74_9BACT</name>
<comment type="caution">
    <text evidence="1">The sequence shown here is derived from an EMBL/GenBank/DDBJ whole genome shotgun (WGS) entry which is preliminary data.</text>
</comment>
<reference evidence="1 2" key="1">
    <citation type="submission" date="2014-01" db="EMBL/GenBank/DDBJ databases">
        <title>Development of a Comparative Genomic Fingerprinting Assay for High Resolution Genotyping of Arcobacter butzleri.</title>
        <authorList>
            <person name="Webb A.L."/>
            <person name="Inglis G.D."/>
            <person name="Kruczkiewicz P."/>
            <person name="Selinger L.B."/>
            <person name="Taboada E.N."/>
        </authorList>
    </citation>
    <scope>NUCLEOTIDE SEQUENCE [LARGE SCALE GENOMIC DNA]</scope>
    <source>
        <strain evidence="1 2">L352</strain>
    </source>
</reference>
<organism evidence="1 2">
    <name type="scientific">Aliarcobacter butzleri L352</name>
    <dbReference type="NCBI Taxonomy" id="1447260"/>
    <lineage>
        <taxon>Bacteria</taxon>
        <taxon>Pseudomonadati</taxon>
        <taxon>Campylobacterota</taxon>
        <taxon>Epsilonproteobacteria</taxon>
        <taxon>Campylobacterales</taxon>
        <taxon>Arcobacteraceae</taxon>
        <taxon>Aliarcobacter</taxon>
    </lineage>
</organism>
<gene>
    <name evidence="1" type="ORF">AF77_04920</name>
</gene>
<dbReference type="Proteomes" id="UP000035462">
    <property type="component" value="Unassembled WGS sequence"/>
</dbReference>
<dbReference type="AlphaFoldDB" id="A0A837JC74"/>
<sequence length="38" mass="4639">MKESEIWIREIHVAFKLFFEKELAIKEVLEEINTNFDV</sequence>
<accession>A0A837JC74</accession>
<evidence type="ECO:0000313" key="2">
    <source>
        <dbReference type="Proteomes" id="UP000035462"/>
    </source>
</evidence>